<organism evidence="5 6">
    <name type="scientific">Almyronema epifaneia S1</name>
    <dbReference type="NCBI Taxonomy" id="2991925"/>
    <lineage>
        <taxon>Bacteria</taxon>
        <taxon>Bacillati</taxon>
        <taxon>Cyanobacteriota</taxon>
        <taxon>Cyanophyceae</taxon>
        <taxon>Nodosilineales</taxon>
        <taxon>Nodosilineaceae</taxon>
        <taxon>Almyronema</taxon>
        <taxon>Almyronema epifaneia</taxon>
    </lineage>
</organism>
<dbReference type="EC" id="2.1.1.329" evidence="4"/>
<dbReference type="GO" id="GO:0008425">
    <property type="term" value="F:2-methoxy-6-polyprenyl-1,4-benzoquinol methyltransferase activity"/>
    <property type="evidence" value="ECO:0007669"/>
    <property type="project" value="UniProtKB-EC"/>
</dbReference>
<dbReference type="PANTHER" id="PTHR43591">
    <property type="entry name" value="METHYLTRANSFERASE"/>
    <property type="match status" value="1"/>
</dbReference>
<dbReference type="NCBIfam" id="TIGR01934">
    <property type="entry name" value="MenG_MenH_UbiE"/>
    <property type="match status" value="1"/>
</dbReference>
<evidence type="ECO:0000313" key="5">
    <source>
        <dbReference type="EMBL" id="MFE4105589.1"/>
    </source>
</evidence>
<dbReference type="Gene3D" id="3.40.50.150">
    <property type="entry name" value="Vaccinia Virus protein VP39"/>
    <property type="match status" value="1"/>
</dbReference>
<dbReference type="PROSITE" id="PS51608">
    <property type="entry name" value="SAM_MT_UBIE"/>
    <property type="match status" value="1"/>
</dbReference>
<reference evidence="5 6" key="1">
    <citation type="submission" date="2024-10" db="EMBL/GenBank/DDBJ databases">
        <authorList>
            <person name="Ratan Roy A."/>
            <person name="Morales Sandoval P.H."/>
            <person name="De Los Santos Villalobos S."/>
            <person name="Chakraborty S."/>
            <person name="Mukherjee J."/>
        </authorList>
    </citation>
    <scope>NUCLEOTIDE SEQUENCE [LARGE SCALE GENOMIC DNA]</scope>
    <source>
        <strain evidence="5 6">S1</strain>
    </source>
</reference>
<dbReference type="InterPro" id="IPR004033">
    <property type="entry name" value="UbiE/COQ5_MeTrFase"/>
</dbReference>
<evidence type="ECO:0000256" key="1">
    <source>
        <dbReference type="ARBA" id="ARBA00022603"/>
    </source>
</evidence>
<dbReference type="EMBL" id="JBHZOL010000030">
    <property type="protein sequence ID" value="MFE4105589.1"/>
    <property type="molecule type" value="Genomic_DNA"/>
</dbReference>
<dbReference type="SUPFAM" id="SSF53335">
    <property type="entry name" value="S-adenosyl-L-methionine-dependent methyltransferases"/>
    <property type="match status" value="1"/>
</dbReference>
<dbReference type="InterPro" id="IPR023576">
    <property type="entry name" value="UbiE/COQ5_MeTrFase_CS"/>
</dbReference>
<dbReference type="CDD" id="cd02440">
    <property type="entry name" value="AdoMet_MTases"/>
    <property type="match status" value="1"/>
</dbReference>
<comment type="caution">
    <text evidence="5">The sequence shown here is derived from an EMBL/GenBank/DDBJ whole genome shotgun (WGS) entry which is preliminary data.</text>
</comment>
<comment type="function">
    <text evidence="4">Methyltransferase required for the conversion of 2-phytyl-1,4-beta-naphthoquinol to phylloquinol.</text>
</comment>
<gene>
    <name evidence="5" type="primary">ubiE</name>
    <name evidence="4" type="synonym">menG</name>
    <name evidence="5" type="ORF">ACFVKH_04820</name>
</gene>
<dbReference type="RefSeq" id="WP_377962422.1">
    <property type="nucleotide sequence ID" value="NZ_JBHZOL010000030.1"/>
</dbReference>
<dbReference type="PANTHER" id="PTHR43591:SF24">
    <property type="entry name" value="2-METHOXY-6-POLYPRENYL-1,4-BENZOQUINOL METHYLASE, MITOCHONDRIAL"/>
    <property type="match status" value="1"/>
</dbReference>
<evidence type="ECO:0000256" key="3">
    <source>
        <dbReference type="ARBA" id="ARBA00022691"/>
    </source>
</evidence>
<keyword evidence="6" id="KW-1185">Reference proteome</keyword>
<keyword evidence="3 4" id="KW-0949">S-adenosyl-L-methionine</keyword>
<sequence length="240" mass="26369">MDYSAESAYLGNAAHIRDLFNRIAPVYDAFNQQLSFGLHRIWKQMAVDWSRAKPGDTCLDVCCGSGDLALLLGQRVGQSGKVYGVDFAAAQLAIAQQRANQVWPPLSYQWIEADALSLPFADAYFDSATMGYGLRNVVDITASLTELRRVLKPNATAAILDFHRPASDWMQQFQQWYLSTIVVPTAKQYGLASEYAYISPSLDRFLSGAEQVTTALQAGFGRAVHYPIAGGMMGVLVATR</sequence>
<dbReference type="Proteomes" id="UP001600165">
    <property type="component" value="Unassembled WGS sequence"/>
</dbReference>
<dbReference type="InterPro" id="IPR032904">
    <property type="entry name" value="MenG"/>
</dbReference>
<name>A0ABW6IBP8_9CYAN</name>
<comment type="pathway">
    <text evidence="4">Cofactor biosynthesis; phylloquinone biosynthesis.</text>
</comment>
<dbReference type="PROSITE" id="PS01183">
    <property type="entry name" value="UBIE_1"/>
    <property type="match status" value="1"/>
</dbReference>
<proteinExistence type="inferred from homology"/>
<comment type="catalytic activity">
    <reaction evidence="4">
        <text>demethylphylloquinol + S-adenosyl-L-methionine = phylloquinol + S-adenosyl-L-homocysteine + H(+)</text>
        <dbReference type="Rhea" id="RHEA:40551"/>
        <dbReference type="ChEBI" id="CHEBI:15378"/>
        <dbReference type="ChEBI" id="CHEBI:28433"/>
        <dbReference type="ChEBI" id="CHEBI:57856"/>
        <dbReference type="ChEBI" id="CHEBI:59789"/>
        <dbReference type="ChEBI" id="CHEBI:87844"/>
        <dbReference type="EC" id="2.1.1.329"/>
    </reaction>
</comment>
<keyword evidence="2 4" id="KW-0808">Transferase</keyword>
<dbReference type="GO" id="GO:0043770">
    <property type="term" value="F:demethylmenaquinone methyltransferase activity"/>
    <property type="evidence" value="ECO:0007669"/>
    <property type="project" value="UniProtKB-EC"/>
</dbReference>
<dbReference type="NCBIfam" id="NF001244">
    <property type="entry name" value="PRK00216.1-5"/>
    <property type="match status" value="1"/>
</dbReference>
<dbReference type="HAMAP" id="MF_01813">
    <property type="entry name" value="MenG_UbiE_methyltr"/>
    <property type="match status" value="1"/>
</dbReference>
<evidence type="ECO:0000313" key="6">
    <source>
        <dbReference type="Proteomes" id="UP001600165"/>
    </source>
</evidence>
<dbReference type="GO" id="GO:0032259">
    <property type="term" value="P:methylation"/>
    <property type="evidence" value="ECO:0007669"/>
    <property type="project" value="UniProtKB-KW"/>
</dbReference>
<accession>A0ABW6IBP8</accession>
<keyword evidence="1 4" id="KW-0489">Methyltransferase</keyword>
<evidence type="ECO:0000256" key="4">
    <source>
        <dbReference type="HAMAP-Rule" id="MF_01982"/>
    </source>
</evidence>
<dbReference type="HAMAP" id="MF_01982">
    <property type="entry name" value="MenG_phylloquinone_subfam"/>
    <property type="match status" value="1"/>
</dbReference>
<dbReference type="Pfam" id="PF01209">
    <property type="entry name" value="Ubie_methyltran"/>
    <property type="match status" value="1"/>
</dbReference>
<dbReference type="InterPro" id="IPR029063">
    <property type="entry name" value="SAM-dependent_MTases_sf"/>
</dbReference>
<evidence type="ECO:0000256" key="2">
    <source>
        <dbReference type="ARBA" id="ARBA00022679"/>
    </source>
</evidence>
<comment type="similarity">
    <text evidence="4">Belongs to the class I-like SAM-binding methyltransferase superfamily. MenG/UbiE family.</text>
</comment>
<protein>
    <recommendedName>
        <fullName evidence="4">2-phytyl-1,4-naphtoquinone methyltransferase</fullName>
        <ecNumber evidence="4">2.1.1.329</ecNumber>
    </recommendedName>
    <alternativeName>
        <fullName evidence="4">Demethylphylloquinone methyltransferase</fullName>
    </alternativeName>
</protein>